<dbReference type="Gene3D" id="3.60.15.10">
    <property type="entry name" value="Ribonuclease Z/Hydroxyacylglutathione hydrolase-like"/>
    <property type="match status" value="1"/>
</dbReference>
<dbReference type="Pfam" id="PF19583">
    <property type="entry name" value="ODP"/>
    <property type="match status" value="1"/>
</dbReference>
<evidence type="ECO:0000313" key="3">
    <source>
        <dbReference type="Proteomes" id="UP000273278"/>
    </source>
</evidence>
<dbReference type="InterPro" id="IPR036866">
    <property type="entry name" value="RibonucZ/Hydroxyglut_hydro"/>
</dbReference>
<dbReference type="EMBL" id="CP017686">
    <property type="protein sequence ID" value="AYQ54918.1"/>
    <property type="molecule type" value="Genomic_DNA"/>
</dbReference>
<dbReference type="InterPro" id="IPR001226">
    <property type="entry name" value="Flavodoxin_CS"/>
</dbReference>
<dbReference type="InterPro" id="IPR029039">
    <property type="entry name" value="Flavoprotein-like_sf"/>
</dbReference>
<dbReference type="Gene3D" id="3.40.50.360">
    <property type="match status" value="1"/>
</dbReference>
<dbReference type="GO" id="GO:0010181">
    <property type="term" value="F:FMN binding"/>
    <property type="evidence" value="ECO:0007669"/>
    <property type="project" value="InterPro"/>
</dbReference>
<dbReference type="PROSITE" id="PS50902">
    <property type="entry name" value="FLAVODOXIN_LIKE"/>
    <property type="match status" value="1"/>
</dbReference>
<dbReference type="Proteomes" id="UP000273278">
    <property type="component" value="Chromosome"/>
</dbReference>
<dbReference type="Pfam" id="PF00258">
    <property type="entry name" value="Flavodoxin_1"/>
    <property type="match status" value="1"/>
</dbReference>
<dbReference type="GO" id="GO:0016491">
    <property type="term" value="F:oxidoreductase activity"/>
    <property type="evidence" value="ECO:0007669"/>
    <property type="project" value="InterPro"/>
</dbReference>
<dbReference type="GO" id="GO:0046872">
    <property type="term" value="F:metal ion binding"/>
    <property type="evidence" value="ECO:0007669"/>
    <property type="project" value="InterPro"/>
</dbReference>
<evidence type="ECO:0000259" key="1">
    <source>
        <dbReference type="PROSITE" id="PS50902"/>
    </source>
</evidence>
<dbReference type="AlphaFoldDB" id="A0A3G3IGV8"/>
<dbReference type="SUPFAM" id="SSF52218">
    <property type="entry name" value="Flavoproteins"/>
    <property type="match status" value="1"/>
</dbReference>
<reference evidence="2 3" key="1">
    <citation type="submission" date="2016-10" db="EMBL/GenBank/DDBJ databases">
        <title>Complete genome of the TMA-utilizing, human hosted archaeon Methanomethylophilus alvus Gen. nov, sp. nov., strain Mx-05, derived from a pure culture.</title>
        <authorList>
            <person name="Brugere J.-F."/>
            <person name="Ben Hania W."/>
            <person name="Chaudhary P.P."/>
            <person name="Gaci N."/>
            <person name="Borrel G."/>
            <person name="Cao Van Tuat L."/>
            <person name="Fardeau M.-L."/>
            <person name="Harris H.M.B."/>
            <person name="O'Toole P.W."/>
            <person name="Ollivier B."/>
        </authorList>
    </citation>
    <scope>NUCLEOTIDE SEQUENCE [LARGE SCALE GENOMIC DNA]</scope>
    <source>
        <strain evidence="2 3">Mx-05</strain>
    </source>
</reference>
<dbReference type="GO" id="GO:0009055">
    <property type="term" value="F:electron transfer activity"/>
    <property type="evidence" value="ECO:0007669"/>
    <property type="project" value="InterPro"/>
</dbReference>
<dbReference type="RefSeq" id="WP_015504648.1">
    <property type="nucleotide sequence ID" value="NZ_CAYARL010000007.1"/>
</dbReference>
<dbReference type="GeneID" id="41321551"/>
<name>A0A3G3IGV8_9ARCH</name>
<dbReference type="CDD" id="cd07709">
    <property type="entry name" value="flavodiiron_proteins_MBL-fold"/>
    <property type="match status" value="1"/>
</dbReference>
<dbReference type="PANTHER" id="PTHR43717:SF1">
    <property type="entry name" value="ANAEROBIC NITRIC OXIDE REDUCTASE FLAVORUBREDOXIN"/>
    <property type="match status" value="1"/>
</dbReference>
<dbReference type="InterPro" id="IPR008254">
    <property type="entry name" value="Flavodoxin/NO_synth"/>
</dbReference>
<evidence type="ECO:0000313" key="2">
    <source>
        <dbReference type="EMBL" id="AYQ54918.1"/>
    </source>
</evidence>
<organism evidence="2 3">
    <name type="scientific">Methanomethylophilus alvi</name>
    <dbReference type="NCBI Taxonomy" id="1291540"/>
    <lineage>
        <taxon>Archaea</taxon>
        <taxon>Methanobacteriati</taxon>
        <taxon>Thermoplasmatota</taxon>
        <taxon>Thermoplasmata</taxon>
        <taxon>Methanomassiliicoccales</taxon>
        <taxon>Methanomethylophilaceae</taxon>
        <taxon>Methanomethylophilus</taxon>
    </lineage>
</organism>
<dbReference type="PIRSF" id="PIRSF005243">
    <property type="entry name" value="ROO"/>
    <property type="match status" value="1"/>
</dbReference>
<proteinExistence type="predicted"/>
<feature type="domain" description="Flavodoxin-like" evidence="1">
    <location>
        <begin position="245"/>
        <end position="384"/>
    </location>
</feature>
<accession>A0A3G3IGV8</accession>
<dbReference type="PROSITE" id="PS00201">
    <property type="entry name" value="FLAVODOXIN"/>
    <property type="match status" value="1"/>
</dbReference>
<dbReference type="InterPro" id="IPR001279">
    <property type="entry name" value="Metallo-B-lactamas"/>
</dbReference>
<dbReference type="SMART" id="SM00849">
    <property type="entry name" value="Lactamase_B"/>
    <property type="match status" value="1"/>
</dbReference>
<dbReference type="OMA" id="VPWLHWP"/>
<dbReference type="InterPro" id="IPR045761">
    <property type="entry name" value="ODP_dom"/>
</dbReference>
<protein>
    <submittedName>
        <fullName evidence="2">Flavodoxin</fullName>
    </submittedName>
</protein>
<sequence length="385" mass="42939">MISKIADQITLISEADQGFDLFEARYPIPEGITYNTYVIEDEKTVLLDAVDAKVTDEWVSDLKKVLNGRKLDYFVVHHMEPDHSANIGTVLSMFPDVRIITSAKAVKMMSQFMNEDMSSKCDVVKEGDVLDLGKHKLHFVETMMVHWPEVIMSYEPTEGILFSADAFGRFGPYDPAYDWVKGARRYYMNIVGKFGQMVQKALAKLSPLDIKKICPLHGCVLEGDLSGYLALYDTWSSYRPETEGVAVVYASFYGNTRKAAEKICQIFKDKGVETQIVDLVHTDVSYALEAAFRYSRMIVAAPSYEGGLAPQMEAFLLDIGGKKYQSRKVGIIENGTFGPCAGKFMAKHLETMEGVEIVGPKVTIHSAMSKENEAQIEELAANILG</sequence>
<dbReference type="InterPro" id="IPR016440">
    <property type="entry name" value="Rubredoxin-O_OxRdtase"/>
</dbReference>
<gene>
    <name evidence="2" type="ORF">BKD89_03745</name>
</gene>
<dbReference type="PANTHER" id="PTHR43717">
    <property type="entry name" value="ANAEROBIC NITRIC OXIDE REDUCTASE FLAVORUBREDOXIN"/>
    <property type="match status" value="1"/>
</dbReference>
<dbReference type="SUPFAM" id="SSF56281">
    <property type="entry name" value="Metallo-hydrolase/oxidoreductase"/>
    <property type="match status" value="1"/>
</dbReference>